<organism evidence="2 3">
    <name type="scientific">Morus notabilis</name>
    <dbReference type="NCBI Taxonomy" id="981085"/>
    <lineage>
        <taxon>Eukaryota</taxon>
        <taxon>Viridiplantae</taxon>
        <taxon>Streptophyta</taxon>
        <taxon>Embryophyta</taxon>
        <taxon>Tracheophyta</taxon>
        <taxon>Spermatophyta</taxon>
        <taxon>Magnoliopsida</taxon>
        <taxon>eudicotyledons</taxon>
        <taxon>Gunneridae</taxon>
        <taxon>Pentapetalae</taxon>
        <taxon>rosids</taxon>
        <taxon>fabids</taxon>
        <taxon>Rosales</taxon>
        <taxon>Moraceae</taxon>
        <taxon>Moreae</taxon>
        <taxon>Morus</taxon>
    </lineage>
</organism>
<keyword evidence="1" id="KW-0472">Membrane</keyword>
<dbReference type="EMBL" id="KE345432">
    <property type="protein sequence ID" value="EXC04074.1"/>
    <property type="molecule type" value="Genomic_DNA"/>
</dbReference>
<proteinExistence type="predicted"/>
<reference evidence="3" key="1">
    <citation type="submission" date="2013-01" db="EMBL/GenBank/DDBJ databases">
        <title>Draft Genome Sequence of a Mulberry Tree, Morus notabilis C.K. Schneid.</title>
        <authorList>
            <person name="He N."/>
            <person name="Zhao S."/>
        </authorList>
    </citation>
    <scope>NUCLEOTIDE SEQUENCE</scope>
</reference>
<name>W9RR05_9ROSA</name>
<keyword evidence="1" id="KW-0812">Transmembrane</keyword>
<accession>W9RR05</accession>
<dbReference type="AlphaFoldDB" id="W9RR05"/>
<evidence type="ECO:0000313" key="2">
    <source>
        <dbReference type="EMBL" id="EXC04074.1"/>
    </source>
</evidence>
<feature type="transmembrane region" description="Helical" evidence="1">
    <location>
        <begin position="30"/>
        <end position="51"/>
    </location>
</feature>
<evidence type="ECO:0000313" key="3">
    <source>
        <dbReference type="Proteomes" id="UP000030645"/>
    </source>
</evidence>
<dbReference type="Proteomes" id="UP000030645">
    <property type="component" value="Unassembled WGS sequence"/>
</dbReference>
<keyword evidence="3" id="KW-1185">Reference proteome</keyword>
<sequence>MAVGRGKSESVEGGLITQLRRRCSEACEELLLGILDVSWYLITLAYITYLASPSLLGDLRNFLATTRSLR</sequence>
<keyword evidence="1" id="KW-1133">Transmembrane helix</keyword>
<gene>
    <name evidence="2" type="ORF">L484_011266</name>
</gene>
<evidence type="ECO:0000256" key="1">
    <source>
        <dbReference type="SAM" id="Phobius"/>
    </source>
</evidence>
<protein>
    <submittedName>
        <fullName evidence="2">Uncharacterized protein</fullName>
    </submittedName>
</protein>